<dbReference type="AlphaFoldDB" id="A0AAF1B9H7"/>
<feature type="compositionally biased region" description="Gly residues" evidence="1">
    <location>
        <begin position="128"/>
        <end position="157"/>
    </location>
</feature>
<sequence length="266" mass="28180">MSYYPKGHHGEDEVDDFDEYDPTPYGGGYDIHLTYGRPLPPSEETCYRANSSGSGGGFDYNRPQYSTQAKPSAYGSDAVDDEYKSYNRPTTRPGSRPGASGGGVDESEYGGGGSGGYGRKSGHDSEYGSGGGGGYGSGGGGYGSGGGGHHGSGGGGYGHHEQVGSGYGRKNDDDEYGSGYGRKSGHEQHGSEYGSGYGGRSERTEYGGHESRVSEGYGGSGYGRSEESDDDEKKKRYGHKKYVSFIHYQPFYILNKSCYNSSYALD</sequence>
<feature type="compositionally biased region" description="Basic and acidic residues" evidence="1">
    <location>
        <begin position="200"/>
        <end position="213"/>
    </location>
</feature>
<dbReference type="InterPro" id="IPR038943">
    <property type="entry name" value="PLDrp1-like"/>
</dbReference>
<evidence type="ECO:0000313" key="2">
    <source>
        <dbReference type="EMBL" id="WOH09683.1"/>
    </source>
</evidence>
<feature type="compositionally biased region" description="Acidic residues" evidence="1">
    <location>
        <begin position="12"/>
        <end position="21"/>
    </location>
</feature>
<accession>A0AAF1B9H7</accession>
<feature type="compositionally biased region" description="Gly residues" evidence="1">
    <location>
        <begin position="99"/>
        <end position="119"/>
    </location>
</feature>
<protein>
    <submittedName>
        <fullName evidence="2">Uncharacterized protein</fullName>
    </submittedName>
</protein>
<dbReference type="PANTHER" id="PTHR33971">
    <property type="entry name" value="OS06G0232000 PROTEIN"/>
    <property type="match status" value="1"/>
</dbReference>
<reference evidence="2" key="1">
    <citation type="journal article" date="2016" name="Nat. Genet.">
        <title>A high-quality carrot genome assembly provides new insights into carotenoid accumulation and asterid genome evolution.</title>
        <authorList>
            <person name="Iorizzo M."/>
            <person name="Ellison S."/>
            <person name="Senalik D."/>
            <person name="Zeng P."/>
            <person name="Satapoomin P."/>
            <person name="Huang J."/>
            <person name="Bowman M."/>
            <person name="Iovene M."/>
            <person name="Sanseverino W."/>
            <person name="Cavagnaro P."/>
            <person name="Yildiz M."/>
            <person name="Macko-Podgorni A."/>
            <person name="Moranska E."/>
            <person name="Grzebelus E."/>
            <person name="Grzebelus D."/>
            <person name="Ashrafi H."/>
            <person name="Zheng Z."/>
            <person name="Cheng S."/>
            <person name="Spooner D."/>
            <person name="Van Deynze A."/>
            <person name="Simon P."/>
        </authorList>
    </citation>
    <scope>NUCLEOTIDE SEQUENCE</scope>
    <source>
        <tissue evidence="2">Leaf</tissue>
    </source>
</reference>
<evidence type="ECO:0000256" key="1">
    <source>
        <dbReference type="SAM" id="MobiDB-lite"/>
    </source>
</evidence>
<dbReference type="GO" id="GO:0070300">
    <property type="term" value="F:phosphatidic acid binding"/>
    <property type="evidence" value="ECO:0007669"/>
    <property type="project" value="InterPro"/>
</dbReference>
<keyword evidence="3" id="KW-1185">Reference proteome</keyword>
<feature type="region of interest" description="Disordered" evidence="1">
    <location>
        <begin position="1"/>
        <end position="237"/>
    </location>
</feature>
<dbReference type="Proteomes" id="UP000077755">
    <property type="component" value="Chromosome 7"/>
</dbReference>
<gene>
    <name evidence="2" type="ORF">DCAR_0729141</name>
</gene>
<proteinExistence type="predicted"/>
<organism evidence="2 3">
    <name type="scientific">Daucus carota subsp. sativus</name>
    <name type="common">Carrot</name>
    <dbReference type="NCBI Taxonomy" id="79200"/>
    <lineage>
        <taxon>Eukaryota</taxon>
        <taxon>Viridiplantae</taxon>
        <taxon>Streptophyta</taxon>
        <taxon>Embryophyta</taxon>
        <taxon>Tracheophyta</taxon>
        <taxon>Spermatophyta</taxon>
        <taxon>Magnoliopsida</taxon>
        <taxon>eudicotyledons</taxon>
        <taxon>Gunneridae</taxon>
        <taxon>Pentapetalae</taxon>
        <taxon>asterids</taxon>
        <taxon>campanulids</taxon>
        <taxon>Apiales</taxon>
        <taxon>Apiaceae</taxon>
        <taxon>Apioideae</taxon>
        <taxon>Scandiceae</taxon>
        <taxon>Daucinae</taxon>
        <taxon>Daucus</taxon>
        <taxon>Daucus sect. Daucus</taxon>
    </lineage>
</organism>
<dbReference type="PANTHER" id="PTHR33971:SF1">
    <property type="entry name" value="OS02G0743600 PROTEIN"/>
    <property type="match status" value="1"/>
</dbReference>
<evidence type="ECO:0000313" key="3">
    <source>
        <dbReference type="Proteomes" id="UP000077755"/>
    </source>
</evidence>
<dbReference type="EMBL" id="CP093349">
    <property type="protein sequence ID" value="WOH09683.1"/>
    <property type="molecule type" value="Genomic_DNA"/>
</dbReference>
<reference evidence="2" key="2">
    <citation type="submission" date="2022-03" db="EMBL/GenBank/DDBJ databases">
        <title>Draft title - Genomic analysis of global carrot germplasm unveils the trajectory of domestication and the origin of high carotenoid orange carrot.</title>
        <authorList>
            <person name="Iorizzo M."/>
            <person name="Ellison S."/>
            <person name="Senalik D."/>
            <person name="Macko-Podgorni A."/>
            <person name="Grzebelus D."/>
            <person name="Bostan H."/>
            <person name="Rolling W."/>
            <person name="Curaba J."/>
            <person name="Simon P."/>
        </authorList>
    </citation>
    <scope>NUCLEOTIDE SEQUENCE</scope>
    <source>
        <tissue evidence="2">Leaf</tissue>
    </source>
</reference>
<name>A0AAF1B9H7_DAUCS</name>